<dbReference type="EMBL" id="JBHMEW010000051">
    <property type="protein sequence ID" value="MFB9211594.1"/>
    <property type="molecule type" value="Genomic_DNA"/>
</dbReference>
<proteinExistence type="predicted"/>
<dbReference type="Pfam" id="PF00425">
    <property type="entry name" value="Chorismate_bind"/>
    <property type="match status" value="1"/>
</dbReference>
<dbReference type="InterPro" id="IPR019999">
    <property type="entry name" value="Anth_synth_I-like"/>
</dbReference>
<comment type="caution">
    <text evidence="3">The sequence shown here is derived from an EMBL/GenBank/DDBJ whole genome shotgun (WGS) entry which is preliminary data.</text>
</comment>
<dbReference type="PANTHER" id="PTHR11236">
    <property type="entry name" value="AMINOBENZOATE/ANTHRANILATE SYNTHASE"/>
    <property type="match status" value="1"/>
</dbReference>
<feature type="region of interest" description="Disordered" evidence="1">
    <location>
        <begin position="236"/>
        <end position="255"/>
    </location>
</feature>
<dbReference type="InterPro" id="IPR015890">
    <property type="entry name" value="Chorismate_C"/>
</dbReference>
<evidence type="ECO:0000259" key="2">
    <source>
        <dbReference type="Pfam" id="PF00425"/>
    </source>
</evidence>
<protein>
    <submittedName>
        <fullName evidence="3">Anthranilate synthase component I family protein</fullName>
    </submittedName>
</protein>
<reference evidence="3 4" key="1">
    <citation type="submission" date="2024-09" db="EMBL/GenBank/DDBJ databases">
        <authorList>
            <person name="Sun Q."/>
            <person name="Mori K."/>
        </authorList>
    </citation>
    <scope>NUCLEOTIDE SEQUENCE [LARGE SCALE GENOMIC DNA]</scope>
    <source>
        <strain evidence="3 4">CECT 7682</strain>
    </source>
</reference>
<keyword evidence="4" id="KW-1185">Reference proteome</keyword>
<feature type="domain" description="Chorismate-utilising enzyme C-terminal" evidence="2">
    <location>
        <begin position="148"/>
        <end position="404"/>
    </location>
</feature>
<dbReference type="Gene3D" id="3.60.120.10">
    <property type="entry name" value="Anthranilate synthase"/>
    <property type="match status" value="1"/>
</dbReference>
<gene>
    <name evidence="3" type="ORF">ACFFUR_07240</name>
</gene>
<accession>A0ABV5J451</accession>
<evidence type="ECO:0000313" key="3">
    <source>
        <dbReference type="EMBL" id="MFB9211594.1"/>
    </source>
</evidence>
<name>A0ABV5J451_9BACT</name>
<dbReference type="PANTHER" id="PTHR11236:SF50">
    <property type="entry name" value="AMINODEOXYCHORISMATE SYNTHASE COMPONENT 1"/>
    <property type="match status" value="1"/>
</dbReference>
<evidence type="ECO:0000256" key="1">
    <source>
        <dbReference type="SAM" id="MobiDB-lite"/>
    </source>
</evidence>
<dbReference type="PRINTS" id="PR00095">
    <property type="entry name" value="ANTSNTHASEI"/>
</dbReference>
<dbReference type="RefSeq" id="WP_290248542.1">
    <property type="nucleotide sequence ID" value="NZ_JAUFQT010000001.1"/>
</dbReference>
<sequence length="415" mass="47664">MNKNRETKHFSTDRNWINQLLQWANYHYPYLAYFNPNDLDYPFQGFSHIFLAGTKKLTWDEIGNNTGEKAGILAYDLKNYFEKLTCQNKPIVDTPDCIFFEPDLKIIFEGKKITIHHPKPNFIYDTVRAQEIQSFPINPKSIIPATSKEDYIRNVQHIQDNIREGDIYEMNYCMAFSVDFDAMDPVSTYFDLSKKSPMPFSSFFKAQDQYLIGASPERFLKKTGNQLIAQPIKGTIKRGKTPEEDSQLQSQLKNSEKEKAENLMIVDLMRNDLARISEVGSVKVEELFGVYGFKQVSQLISTVSSTLPKELGFHEIIAKTFPMGSMTGAPKIKCMELIENYENFKRGWFSGAIGFIDEKGDFDLSVIIRSLVVDLKEKRMFFAVGSAITHDADPEYEYQECLLKAKAIMEILDGH</sequence>
<evidence type="ECO:0000313" key="4">
    <source>
        <dbReference type="Proteomes" id="UP001589654"/>
    </source>
</evidence>
<dbReference type="Proteomes" id="UP001589654">
    <property type="component" value="Unassembled WGS sequence"/>
</dbReference>
<dbReference type="InterPro" id="IPR005801">
    <property type="entry name" value="ADC_synthase"/>
</dbReference>
<dbReference type="SUPFAM" id="SSF56322">
    <property type="entry name" value="ADC synthase"/>
    <property type="match status" value="1"/>
</dbReference>
<organism evidence="3 4">
    <name type="scientific">Echinicola jeungdonensis</name>
    <dbReference type="NCBI Taxonomy" id="709343"/>
    <lineage>
        <taxon>Bacteria</taxon>
        <taxon>Pseudomonadati</taxon>
        <taxon>Bacteroidota</taxon>
        <taxon>Cytophagia</taxon>
        <taxon>Cytophagales</taxon>
        <taxon>Cyclobacteriaceae</taxon>
        <taxon>Echinicola</taxon>
    </lineage>
</organism>